<feature type="non-terminal residue" evidence="3">
    <location>
        <position position="1"/>
    </location>
</feature>
<proteinExistence type="predicted"/>
<sequence>TRHARGPLEDDAEIKEGDSPLDPRLWIPTGQFHLGRQQSWRRLRCIFLIEYTDKVSLMIMICFFYAHVKCLKVFEQ</sequence>
<organism evidence="3 4">
    <name type="scientific">Larinioides sclopetarius</name>
    <dbReference type="NCBI Taxonomy" id="280406"/>
    <lineage>
        <taxon>Eukaryota</taxon>
        <taxon>Metazoa</taxon>
        <taxon>Ecdysozoa</taxon>
        <taxon>Arthropoda</taxon>
        <taxon>Chelicerata</taxon>
        <taxon>Arachnida</taxon>
        <taxon>Araneae</taxon>
        <taxon>Araneomorphae</taxon>
        <taxon>Entelegynae</taxon>
        <taxon>Araneoidea</taxon>
        <taxon>Araneidae</taxon>
        <taxon>Larinioides</taxon>
    </lineage>
</organism>
<gene>
    <name evidence="3" type="ORF">LARSCL_LOCUS16951</name>
</gene>
<keyword evidence="2" id="KW-1133">Transmembrane helix</keyword>
<comment type="caution">
    <text evidence="3">The sequence shown here is derived from an EMBL/GenBank/DDBJ whole genome shotgun (WGS) entry which is preliminary data.</text>
</comment>
<evidence type="ECO:0000313" key="3">
    <source>
        <dbReference type="EMBL" id="CAL1291206.1"/>
    </source>
</evidence>
<accession>A0AAV2B4P3</accession>
<keyword evidence="4" id="KW-1185">Reference proteome</keyword>
<dbReference type="AlphaFoldDB" id="A0AAV2B4P3"/>
<protein>
    <submittedName>
        <fullName evidence="3">Uncharacterized protein</fullName>
    </submittedName>
</protein>
<feature type="transmembrane region" description="Helical" evidence="2">
    <location>
        <begin position="45"/>
        <end position="66"/>
    </location>
</feature>
<keyword evidence="2" id="KW-0812">Transmembrane</keyword>
<evidence type="ECO:0000256" key="2">
    <source>
        <dbReference type="SAM" id="Phobius"/>
    </source>
</evidence>
<dbReference type="EMBL" id="CAXIEN010000277">
    <property type="protein sequence ID" value="CAL1291206.1"/>
    <property type="molecule type" value="Genomic_DNA"/>
</dbReference>
<feature type="region of interest" description="Disordered" evidence="1">
    <location>
        <begin position="1"/>
        <end position="20"/>
    </location>
</feature>
<evidence type="ECO:0000256" key="1">
    <source>
        <dbReference type="SAM" id="MobiDB-lite"/>
    </source>
</evidence>
<keyword evidence="2" id="KW-0472">Membrane</keyword>
<dbReference type="Proteomes" id="UP001497382">
    <property type="component" value="Unassembled WGS sequence"/>
</dbReference>
<reference evidence="3 4" key="1">
    <citation type="submission" date="2024-04" db="EMBL/GenBank/DDBJ databases">
        <authorList>
            <person name="Rising A."/>
            <person name="Reimegard J."/>
            <person name="Sonavane S."/>
            <person name="Akerstrom W."/>
            <person name="Nylinder S."/>
            <person name="Hedman E."/>
            <person name="Kallberg Y."/>
        </authorList>
    </citation>
    <scope>NUCLEOTIDE SEQUENCE [LARGE SCALE GENOMIC DNA]</scope>
</reference>
<feature type="non-terminal residue" evidence="3">
    <location>
        <position position="76"/>
    </location>
</feature>
<evidence type="ECO:0000313" key="4">
    <source>
        <dbReference type="Proteomes" id="UP001497382"/>
    </source>
</evidence>
<name>A0AAV2B4P3_9ARAC</name>